<evidence type="ECO:0000313" key="3">
    <source>
        <dbReference type="Proteomes" id="UP000230002"/>
    </source>
</evidence>
<accession>A0A2G8RLZ9</accession>
<protein>
    <submittedName>
        <fullName evidence="2">Uncharacterized protein</fullName>
    </submittedName>
</protein>
<proteinExistence type="predicted"/>
<feature type="compositionally biased region" description="Acidic residues" evidence="1">
    <location>
        <begin position="413"/>
        <end position="438"/>
    </location>
</feature>
<dbReference type="OrthoDB" id="270318at2759"/>
<sequence length="455" mass="51159">MHHYFRTQMPFIKTRWVRTLSLPVFTHFLSIASRTYGDIPAGKGEDDGTILNLFLKQSRFPTEYRAAKWEQVRDVVEKYKFIPFSDRDPMMAQYPLVLAIEPRLLPFARQNGFNMDRKYRDFIYRRMFEKPAIMFEARADEIVQNVRELSRLDPETVAAEICMEAKTNEHAYTALKRLDKEGILRFELASVVQDLIKLFLNTRSVTTAHTASVLRVLYKDYRSEDPTVRLVMLLTIFLSDPTPVPPQIWYTVETSPAIARFVDACSDEIEELELGPLTRKDIVDILLSKFVPERFGGILAYARSALDLDAEALKSIVTEVALGCLEIGCKGKMLAKLVDAYAYLSDVLAVHIVKNYRLQVEDLPPLEDEKACRDYSAPLCADLMKRGAPLPFDEAGLAPPPVASDPVSQPEPAENEEEAEDGAEEGAEDPEAPGEADGEDLVCAAVLSACRGALN</sequence>
<evidence type="ECO:0000313" key="2">
    <source>
        <dbReference type="EMBL" id="PIL22532.1"/>
    </source>
</evidence>
<evidence type="ECO:0000256" key="1">
    <source>
        <dbReference type="SAM" id="MobiDB-lite"/>
    </source>
</evidence>
<dbReference type="EMBL" id="AYKW01000069">
    <property type="protein sequence ID" value="PIL22532.1"/>
    <property type="molecule type" value="Genomic_DNA"/>
</dbReference>
<dbReference type="Proteomes" id="UP000230002">
    <property type="component" value="Unassembled WGS sequence"/>
</dbReference>
<name>A0A2G8RLZ9_9APHY</name>
<dbReference type="AlphaFoldDB" id="A0A2G8RLZ9"/>
<comment type="caution">
    <text evidence="2">The sequence shown here is derived from an EMBL/GenBank/DDBJ whole genome shotgun (WGS) entry which is preliminary data.</text>
</comment>
<reference evidence="2 3" key="1">
    <citation type="journal article" date="2015" name="Sci. Rep.">
        <title>Chromosome-level genome map provides insights into diverse defense mechanisms in the medicinal fungus Ganoderma sinense.</title>
        <authorList>
            <person name="Zhu Y."/>
            <person name="Xu J."/>
            <person name="Sun C."/>
            <person name="Zhou S."/>
            <person name="Xu H."/>
            <person name="Nelson D.R."/>
            <person name="Qian J."/>
            <person name="Song J."/>
            <person name="Luo H."/>
            <person name="Xiang L."/>
            <person name="Li Y."/>
            <person name="Xu Z."/>
            <person name="Ji A."/>
            <person name="Wang L."/>
            <person name="Lu S."/>
            <person name="Hayward A."/>
            <person name="Sun W."/>
            <person name="Li X."/>
            <person name="Schwartz D.C."/>
            <person name="Wang Y."/>
            <person name="Chen S."/>
        </authorList>
    </citation>
    <scope>NUCLEOTIDE SEQUENCE [LARGE SCALE GENOMIC DNA]</scope>
    <source>
        <strain evidence="2 3">ZZ0214-1</strain>
    </source>
</reference>
<organism evidence="2 3">
    <name type="scientific">Ganoderma sinense ZZ0214-1</name>
    <dbReference type="NCBI Taxonomy" id="1077348"/>
    <lineage>
        <taxon>Eukaryota</taxon>
        <taxon>Fungi</taxon>
        <taxon>Dikarya</taxon>
        <taxon>Basidiomycota</taxon>
        <taxon>Agaricomycotina</taxon>
        <taxon>Agaricomycetes</taxon>
        <taxon>Polyporales</taxon>
        <taxon>Polyporaceae</taxon>
        <taxon>Ganoderma</taxon>
    </lineage>
</organism>
<gene>
    <name evidence="2" type="ORF">GSI_15221</name>
</gene>
<keyword evidence="3" id="KW-1185">Reference proteome</keyword>
<dbReference type="STRING" id="1077348.A0A2G8RLZ9"/>
<feature type="region of interest" description="Disordered" evidence="1">
    <location>
        <begin position="394"/>
        <end position="438"/>
    </location>
</feature>